<dbReference type="AlphaFoldDB" id="A0A165PMB8"/>
<proteinExistence type="inferred from homology"/>
<dbReference type="GO" id="GO:0016887">
    <property type="term" value="F:ATP hydrolysis activity"/>
    <property type="evidence" value="ECO:0007669"/>
    <property type="project" value="InterPro"/>
</dbReference>
<dbReference type="SUPFAM" id="SSF52540">
    <property type="entry name" value="P-loop containing nucleoside triphosphate hydrolases"/>
    <property type="match status" value="1"/>
</dbReference>
<keyword evidence="1" id="KW-0547">Nucleotide-binding</keyword>
<name>A0A165PMB8_EXIGL</name>
<evidence type="ECO:0000256" key="1">
    <source>
        <dbReference type="ARBA" id="ARBA00022741"/>
    </source>
</evidence>
<dbReference type="PROSITE" id="PS50893">
    <property type="entry name" value="ABC_TRANSPORTER_2"/>
    <property type="match status" value="1"/>
</dbReference>
<dbReference type="PANTHER" id="PTHR24221">
    <property type="entry name" value="ATP-BINDING CASSETTE SUB-FAMILY B"/>
    <property type="match status" value="1"/>
</dbReference>
<dbReference type="PANTHER" id="PTHR24221:SF654">
    <property type="entry name" value="ATP-BINDING CASSETTE SUB-FAMILY B MEMBER 6"/>
    <property type="match status" value="1"/>
</dbReference>
<keyword evidence="2" id="KW-0067">ATP-binding</keyword>
<dbReference type="InterPro" id="IPR003593">
    <property type="entry name" value="AAA+_ATPase"/>
</dbReference>
<evidence type="ECO:0000313" key="6">
    <source>
        <dbReference type="Proteomes" id="UP000077266"/>
    </source>
</evidence>
<dbReference type="OrthoDB" id="6500128at2759"/>
<evidence type="ECO:0000259" key="4">
    <source>
        <dbReference type="PROSITE" id="PS50893"/>
    </source>
</evidence>
<evidence type="ECO:0000256" key="2">
    <source>
        <dbReference type="ARBA" id="ARBA00022840"/>
    </source>
</evidence>
<evidence type="ECO:0000256" key="3">
    <source>
        <dbReference type="ARBA" id="ARBA00024363"/>
    </source>
</evidence>
<dbReference type="GO" id="GO:0034040">
    <property type="term" value="F:ATPase-coupled lipid transmembrane transporter activity"/>
    <property type="evidence" value="ECO:0007669"/>
    <property type="project" value="TreeGrafter"/>
</dbReference>
<keyword evidence="6" id="KW-1185">Reference proteome</keyword>
<protein>
    <submittedName>
        <fullName evidence="5">p-loop containing nucleoside triphosphate hydrolase protein</fullName>
    </submittedName>
</protein>
<dbReference type="InParanoid" id="A0A165PMB8"/>
<dbReference type="InterPro" id="IPR027417">
    <property type="entry name" value="P-loop_NTPase"/>
</dbReference>
<dbReference type="Gene3D" id="3.40.50.300">
    <property type="entry name" value="P-loop containing nucleotide triphosphate hydrolases"/>
    <property type="match status" value="1"/>
</dbReference>
<gene>
    <name evidence="5" type="ORF">EXIGLDRAFT_456067</name>
</gene>
<dbReference type="EMBL" id="KV425888">
    <property type="protein sequence ID" value="KZW02377.1"/>
    <property type="molecule type" value="Genomic_DNA"/>
</dbReference>
<dbReference type="SMART" id="SM00382">
    <property type="entry name" value="AAA"/>
    <property type="match status" value="1"/>
</dbReference>
<dbReference type="Pfam" id="PF00005">
    <property type="entry name" value="ABC_tran"/>
    <property type="match status" value="1"/>
</dbReference>
<feature type="domain" description="ABC transporter" evidence="4">
    <location>
        <begin position="487"/>
        <end position="767"/>
    </location>
</feature>
<organism evidence="5 6">
    <name type="scientific">Exidia glandulosa HHB12029</name>
    <dbReference type="NCBI Taxonomy" id="1314781"/>
    <lineage>
        <taxon>Eukaryota</taxon>
        <taxon>Fungi</taxon>
        <taxon>Dikarya</taxon>
        <taxon>Basidiomycota</taxon>
        <taxon>Agaricomycotina</taxon>
        <taxon>Agaricomycetes</taxon>
        <taxon>Auriculariales</taxon>
        <taxon>Exidiaceae</taxon>
        <taxon>Exidia</taxon>
    </lineage>
</organism>
<dbReference type="GO" id="GO:0005524">
    <property type="term" value="F:ATP binding"/>
    <property type="evidence" value="ECO:0007669"/>
    <property type="project" value="UniProtKB-KW"/>
</dbReference>
<reference evidence="5 6" key="1">
    <citation type="journal article" date="2016" name="Mol. Biol. Evol.">
        <title>Comparative Genomics of Early-Diverging Mushroom-Forming Fungi Provides Insights into the Origins of Lignocellulose Decay Capabilities.</title>
        <authorList>
            <person name="Nagy L.G."/>
            <person name="Riley R."/>
            <person name="Tritt A."/>
            <person name="Adam C."/>
            <person name="Daum C."/>
            <person name="Floudas D."/>
            <person name="Sun H."/>
            <person name="Yadav J.S."/>
            <person name="Pangilinan J."/>
            <person name="Larsson K.H."/>
            <person name="Matsuura K."/>
            <person name="Barry K."/>
            <person name="Labutti K."/>
            <person name="Kuo R."/>
            <person name="Ohm R.A."/>
            <person name="Bhattacharya S.S."/>
            <person name="Shirouzu T."/>
            <person name="Yoshinaga Y."/>
            <person name="Martin F.M."/>
            <person name="Grigoriev I.V."/>
            <person name="Hibbett D.S."/>
        </authorList>
    </citation>
    <scope>NUCLEOTIDE SEQUENCE [LARGE SCALE GENOMIC DNA]</scope>
    <source>
        <strain evidence="5 6">HHB12029</strain>
    </source>
</reference>
<accession>A0A165PMB8</accession>
<dbReference type="InterPro" id="IPR003439">
    <property type="entry name" value="ABC_transporter-like_ATP-bd"/>
</dbReference>
<evidence type="ECO:0000313" key="5">
    <source>
        <dbReference type="EMBL" id="KZW02377.1"/>
    </source>
</evidence>
<dbReference type="InterPro" id="IPR039421">
    <property type="entry name" value="Type_1_exporter"/>
</dbReference>
<sequence length="774" mass="86097">MAISSLCTSSAQQAADVGAPYIVRRVGLWDVYERAHTSGPSFLSSLAQGRSPRAFSFVAIASRVCSIPRILRRLIALPWHCAYHLVVRLRTGERRLCDETNTGGHNTTPAVKGCAPAQLIEIVCAQPGHFALYLLAQFLASVALPSCYMWLTAAASLSTPLEGQGLNYNWLLVFAITKLASRLLKLFVNGLSFYCERQLRRYLKGYLLVHIVKARARLDVLTSSDEAVNNRLTAVDDDSPAAEQHEREQAWLFLSSVSTIVTSALALGSTLVVVGSQISEYSAFVPLVLAALMRPIVDIIDTATEEGSEWWSVPRSAAYMKLRGLQRAVTEVDAKDHQYRHDIVAGNMQQAIERECDRLATELGESAIFDYDEHERRDEQYLSSFFGFRRMRDVIIAELPHIVLAFLVVRSPGDLSLLIGSFAAIEAAQNRVNEDLSTLTLMRENFRSRLESVNSLMSLADLENKIPDGPRPFPENVRDVAQHGVAVEFRNVWFRYSDTAAWSLRDVSFRVERGQLAVLVGTNGSGKSTILKLLARLYDPQHGAILLDGQDIRTLRLEDLRNTLAVMFQACKLLPLSLRDNIVGIRDPGQAVSEEDLDAVLEAAGVDFLDEQNQTRRLDAYLTYPVKCHGEPPKGVAALYEGSGLSGGQTQKIFAARLLMRLMRHDEAVGLVLLDEITSALDPKAAARESFLLLRVPGRSKLTSVDLHASLQRFRGRKTMLYSTHEYGKLTRDADVVFYMENGQILERGSHRELLQLDGGYARMWHSLASGYTD</sequence>
<comment type="similarity">
    <text evidence="3">Belongs to the ABC transporter superfamily. ABCB family. Heavy Metal importer (TC 3.A.1.210) subfamily.</text>
</comment>
<dbReference type="Proteomes" id="UP000077266">
    <property type="component" value="Unassembled WGS sequence"/>
</dbReference>
<dbReference type="STRING" id="1314781.A0A165PMB8"/>
<keyword evidence="5" id="KW-0378">Hydrolase</keyword>